<evidence type="ECO:0000313" key="2">
    <source>
        <dbReference type="Proteomes" id="UP001629113"/>
    </source>
</evidence>
<gene>
    <name evidence="1" type="ORF">PVAG01_07595</name>
</gene>
<accession>A0ABR4PCV9</accession>
<protein>
    <submittedName>
        <fullName evidence="1">Uncharacterized protein</fullName>
    </submittedName>
</protein>
<dbReference type="Proteomes" id="UP001629113">
    <property type="component" value="Unassembled WGS sequence"/>
</dbReference>
<proteinExistence type="predicted"/>
<reference evidence="1 2" key="1">
    <citation type="submission" date="2024-06" db="EMBL/GenBank/DDBJ databases">
        <title>Complete genome of Phlyctema vagabunda strain 19-DSS-EL-015.</title>
        <authorList>
            <person name="Fiorenzani C."/>
        </authorList>
    </citation>
    <scope>NUCLEOTIDE SEQUENCE [LARGE SCALE GENOMIC DNA]</scope>
    <source>
        <strain evidence="1 2">19-DSS-EL-015</strain>
    </source>
</reference>
<sequence>MVVQIIPSLYIDEQLLRDLMLRNFGRNSYRIMFKAGQWTIQAPRLLTDAELESVEQPGQH</sequence>
<evidence type="ECO:0000313" key="1">
    <source>
        <dbReference type="EMBL" id="KAL3421150.1"/>
    </source>
</evidence>
<name>A0ABR4PCV9_9HELO</name>
<keyword evidence="2" id="KW-1185">Reference proteome</keyword>
<organism evidence="1 2">
    <name type="scientific">Phlyctema vagabunda</name>
    <dbReference type="NCBI Taxonomy" id="108571"/>
    <lineage>
        <taxon>Eukaryota</taxon>
        <taxon>Fungi</taxon>
        <taxon>Dikarya</taxon>
        <taxon>Ascomycota</taxon>
        <taxon>Pezizomycotina</taxon>
        <taxon>Leotiomycetes</taxon>
        <taxon>Helotiales</taxon>
        <taxon>Dermateaceae</taxon>
        <taxon>Phlyctema</taxon>
    </lineage>
</organism>
<dbReference type="EMBL" id="JBFCZG010000006">
    <property type="protein sequence ID" value="KAL3421150.1"/>
    <property type="molecule type" value="Genomic_DNA"/>
</dbReference>
<comment type="caution">
    <text evidence="1">The sequence shown here is derived from an EMBL/GenBank/DDBJ whole genome shotgun (WGS) entry which is preliminary data.</text>
</comment>